<feature type="signal peptide" evidence="1">
    <location>
        <begin position="1"/>
        <end position="20"/>
    </location>
</feature>
<gene>
    <name evidence="2" type="ORF">H8B17_10745</name>
</gene>
<reference evidence="2 3" key="1">
    <citation type="submission" date="2020-08" db="EMBL/GenBank/DDBJ databases">
        <title>Sphingobacterium sp. DN00404 isolated from aquaculture water.</title>
        <authorList>
            <person name="Zhang M."/>
        </authorList>
    </citation>
    <scope>NUCLEOTIDE SEQUENCE [LARGE SCALE GENOMIC DNA]</scope>
    <source>
        <strain evidence="2 3">KCTC 32294</strain>
    </source>
</reference>
<comment type="caution">
    <text evidence="2">The sequence shown here is derived from an EMBL/GenBank/DDBJ whole genome shotgun (WGS) entry which is preliminary data.</text>
</comment>
<dbReference type="RefSeq" id="WP_190309162.1">
    <property type="nucleotide sequence ID" value="NZ_JACNYK010000002.1"/>
</dbReference>
<proteinExistence type="predicted"/>
<evidence type="ECO:0000313" key="3">
    <source>
        <dbReference type="Proteomes" id="UP000606494"/>
    </source>
</evidence>
<dbReference type="InterPro" id="IPR027829">
    <property type="entry name" value="DUF4625"/>
</dbReference>
<organism evidence="2 3">
    <name type="scientific">Sphingobacterium arenae</name>
    <dbReference type="NCBI Taxonomy" id="1280598"/>
    <lineage>
        <taxon>Bacteria</taxon>
        <taxon>Pseudomonadati</taxon>
        <taxon>Bacteroidota</taxon>
        <taxon>Sphingobacteriia</taxon>
        <taxon>Sphingobacteriales</taxon>
        <taxon>Sphingobacteriaceae</taxon>
        <taxon>Sphingobacterium</taxon>
    </lineage>
</organism>
<dbReference type="Proteomes" id="UP000606494">
    <property type="component" value="Unassembled WGS sequence"/>
</dbReference>
<accession>A0ABR7Y424</accession>
<protein>
    <submittedName>
        <fullName evidence="2">DUF4625 domain-containing protein</fullName>
    </submittedName>
</protein>
<keyword evidence="1" id="KW-0732">Signal</keyword>
<keyword evidence="3" id="KW-1185">Reference proteome</keyword>
<feature type="chain" id="PRO_5045047279" evidence="1">
    <location>
        <begin position="21"/>
        <end position="314"/>
    </location>
</feature>
<dbReference type="Pfam" id="PF15418">
    <property type="entry name" value="DUF4625"/>
    <property type="match status" value="1"/>
</dbReference>
<evidence type="ECO:0000313" key="2">
    <source>
        <dbReference type="EMBL" id="MBD1426060.1"/>
    </source>
</evidence>
<name>A0ABR7Y424_9SPHI</name>
<evidence type="ECO:0000256" key="1">
    <source>
        <dbReference type="SAM" id="SignalP"/>
    </source>
</evidence>
<sequence length="314" mass="36356">MKIKTTKLLMLCAVWLSAYAVSCNKSDRPEPELPKASLENIEIGSGNNGIGIIGRDFHFDADIIAGDKIDNVQIKIQQKANETYTKQWLFEIEFEQYRGAKNTNVHKHFHIPEEAPEGQYDFIIIVRDQNGTVHEEIKQIELIDPANLAVNPKLYIWGIQNSNGDSYFVNETLENPKDVVFAKNDIMSSYVQIKDVKDDGVMYLLLIKKKLNHFPETIHNIDFSKAIVVDVYEHKGEKEVFTFWNTPYNNELHDYERWPELIMGAARDNNIPNPYPINGEKVWENGEYYLGVVYTNTTHNLSVHHYFELEVKDF</sequence>
<dbReference type="EMBL" id="JACNYK010000002">
    <property type="protein sequence ID" value="MBD1426060.1"/>
    <property type="molecule type" value="Genomic_DNA"/>
</dbReference>